<evidence type="ECO:0000313" key="4">
    <source>
        <dbReference type="Proteomes" id="UP000595220"/>
    </source>
</evidence>
<evidence type="ECO:0000256" key="2">
    <source>
        <dbReference type="SAM" id="Phobius"/>
    </source>
</evidence>
<gene>
    <name evidence="3" type="ORF">I6H42_08235</name>
</gene>
<keyword evidence="4" id="KW-1185">Reference proteome</keyword>
<keyword evidence="2" id="KW-0472">Membrane</keyword>
<feature type="transmembrane region" description="Helical" evidence="2">
    <location>
        <begin position="136"/>
        <end position="161"/>
    </location>
</feature>
<sequence>MSDPTNPYGNQPGAQPPYGSQPGAQPPYGQPGAQPPYGSQPGGQASYGSQPGAQPPYGQSYGQPAYGQPMYSINPAVERVRSNASTVRIMGFVSLLILGPFLSVPAWIWGNSLMNEARSLGAPADVMNDLRGARTTAMVCAIIELAGFILIFMLAFLGALLDS</sequence>
<dbReference type="EMBL" id="CP066065">
    <property type="protein sequence ID" value="QQC43747.1"/>
    <property type="molecule type" value="Genomic_DNA"/>
</dbReference>
<evidence type="ECO:0008006" key="5">
    <source>
        <dbReference type="Google" id="ProtNLM"/>
    </source>
</evidence>
<feature type="transmembrane region" description="Helical" evidence="2">
    <location>
        <begin position="89"/>
        <end position="110"/>
    </location>
</feature>
<dbReference type="Proteomes" id="UP000595220">
    <property type="component" value="Chromosome"/>
</dbReference>
<feature type="region of interest" description="Disordered" evidence="1">
    <location>
        <begin position="1"/>
        <end position="63"/>
    </location>
</feature>
<proteinExistence type="predicted"/>
<keyword evidence="2" id="KW-1133">Transmembrane helix</keyword>
<name>A0AAP9Y6L0_9ACTO</name>
<feature type="compositionally biased region" description="Low complexity" evidence="1">
    <location>
        <begin position="30"/>
        <end position="46"/>
    </location>
</feature>
<reference evidence="3 4" key="1">
    <citation type="submission" date="2020-12" db="EMBL/GenBank/DDBJ databases">
        <title>FDA dAtabase for Regulatory Grade micrObial Sequences (FDA-ARGOS): Supporting development and validation of Infectious Disease Dx tests.</title>
        <authorList>
            <person name="Sproer C."/>
            <person name="Gronow S."/>
            <person name="Severitt S."/>
            <person name="Schroder I."/>
            <person name="Tallon L."/>
            <person name="Sadzewicz L."/>
            <person name="Zhao X."/>
            <person name="Boylan J."/>
            <person name="Ott S."/>
            <person name="Bowen H."/>
            <person name="Vavikolanu K."/>
            <person name="Mehta A."/>
            <person name="Aluvathingal J."/>
            <person name="Nadendla S."/>
            <person name="Lowell S."/>
            <person name="Myers T."/>
            <person name="Yan Y."/>
            <person name="Sichtig H."/>
        </authorList>
    </citation>
    <scope>NUCLEOTIDE SEQUENCE [LARGE SCALE GENOMIC DNA]</scope>
    <source>
        <strain evidence="3 4">FDAARGOS_985</strain>
    </source>
</reference>
<evidence type="ECO:0000256" key="1">
    <source>
        <dbReference type="SAM" id="MobiDB-lite"/>
    </source>
</evidence>
<evidence type="ECO:0000313" key="3">
    <source>
        <dbReference type="EMBL" id="QQC43747.1"/>
    </source>
</evidence>
<organism evidence="3 4">
    <name type="scientific">Schaalia meyeri</name>
    <dbReference type="NCBI Taxonomy" id="52773"/>
    <lineage>
        <taxon>Bacteria</taxon>
        <taxon>Bacillati</taxon>
        <taxon>Actinomycetota</taxon>
        <taxon>Actinomycetes</taxon>
        <taxon>Actinomycetales</taxon>
        <taxon>Actinomycetaceae</taxon>
        <taxon>Schaalia</taxon>
    </lineage>
</organism>
<dbReference type="AlphaFoldDB" id="A0AAP9Y6L0"/>
<keyword evidence="2" id="KW-0812">Transmembrane</keyword>
<accession>A0AAP9Y6L0</accession>
<protein>
    <recommendedName>
        <fullName evidence="5">DUF4190 domain-containing protein</fullName>
    </recommendedName>
</protein>
<feature type="compositionally biased region" description="Low complexity" evidence="1">
    <location>
        <begin position="11"/>
        <end position="23"/>
    </location>
</feature>